<dbReference type="PANTHER" id="PTHR15243">
    <property type="entry name" value="SERINE/THREONINE-PROTEIN KINASE 19"/>
    <property type="match status" value="1"/>
</dbReference>
<organism evidence="2 3">
    <name type="scientific">Nadsonia fulvescens var. elongata DSM 6958</name>
    <dbReference type="NCBI Taxonomy" id="857566"/>
    <lineage>
        <taxon>Eukaryota</taxon>
        <taxon>Fungi</taxon>
        <taxon>Dikarya</taxon>
        <taxon>Ascomycota</taxon>
        <taxon>Saccharomycotina</taxon>
        <taxon>Dipodascomycetes</taxon>
        <taxon>Dipodascales</taxon>
        <taxon>Dipodascales incertae sedis</taxon>
        <taxon>Nadsonia</taxon>
    </lineage>
</organism>
<keyword evidence="3" id="KW-1185">Reference proteome</keyword>
<dbReference type="Pfam" id="PF10494">
    <property type="entry name" value="Stk19"/>
    <property type="match status" value="1"/>
</dbReference>
<dbReference type="PANTHER" id="PTHR15243:SF0">
    <property type="entry name" value="SERINE_THREONINE-PROTEIN KINASE 19"/>
    <property type="match status" value="1"/>
</dbReference>
<gene>
    <name evidence="2" type="ORF">NADFUDRAFT_46981</name>
</gene>
<dbReference type="GO" id="GO:0046579">
    <property type="term" value="P:positive regulation of Ras protein signal transduction"/>
    <property type="evidence" value="ECO:0007669"/>
    <property type="project" value="TreeGrafter"/>
</dbReference>
<proteinExistence type="inferred from homology"/>
<dbReference type="OrthoDB" id="3980126at2759"/>
<dbReference type="EMBL" id="KV454410">
    <property type="protein sequence ID" value="ODQ65266.1"/>
    <property type="molecule type" value="Genomic_DNA"/>
</dbReference>
<dbReference type="InterPro" id="IPR018865">
    <property type="entry name" value="STK19-like"/>
</dbReference>
<dbReference type="Proteomes" id="UP000095009">
    <property type="component" value="Unassembled WGS sequence"/>
</dbReference>
<sequence length="321" mass="36526">MVLHFTGVSNTGKIRKPPAKRAKSPPLLPDQIAFIKELEDETLRNQQAKKVDKLENISWKVHLEWEQSGISDITKSIKDITNSMWIDIPEKGLGANFKAEIFQYRQSLPPLVTNTQLHGLCYKNPTSVDRELLSAIESGIIRQLAISRHDNTGELVIPSEYFFDQIDKLKDQDGQDEATVQMLESYQDLCDDNPANISFRTDELNEYGIHAAHITFLVKSGFLTLCPGRSGLYNLTIPNLGMYVKLVTTARLWVLNTIKKSTWKELLESALTEKMEGSKQKWRDLRGLKMEWIMKDCHGGGWCEPFSTPVGRGWKLTGQKF</sequence>
<name>A0A1E3PIJ0_9ASCO</name>
<accession>A0A1E3PIJ0</accession>
<comment type="similarity">
    <text evidence="1">Belongs to the STK19 family.</text>
</comment>
<dbReference type="AlphaFoldDB" id="A0A1E3PIJ0"/>
<evidence type="ECO:0000256" key="1">
    <source>
        <dbReference type="ARBA" id="ARBA00093458"/>
    </source>
</evidence>
<protein>
    <submittedName>
        <fullName evidence="2">Uncharacterized protein</fullName>
    </submittedName>
</protein>
<evidence type="ECO:0000313" key="2">
    <source>
        <dbReference type="EMBL" id="ODQ65266.1"/>
    </source>
</evidence>
<reference evidence="2 3" key="1">
    <citation type="journal article" date="2016" name="Proc. Natl. Acad. Sci. U.S.A.">
        <title>Comparative genomics of biotechnologically important yeasts.</title>
        <authorList>
            <person name="Riley R."/>
            <person name="Haridas S."/>
            <person name="Wolfe K.H."/>
            <person name="Lopes M.R."/>
            <person name="Hittinger C.T."/>
            <person name="Goeker M."/>
            <person name="Salamov A.A."/>
            <person name="Wisecaver J.H."/>
            <person name="Long T.M."/>
            <person name="Calvey C.H."/>
            <person name="Aerts A.L."/>
            <person name="Barry K.W."/>
            <person name="Choi C."/>
            <person name="Clum A."/>
            <person name="Coughlan A.Y."/>
            <person name="Deshpande S."/>
            <person name="Douglass A.P."/>
            <person name="Hanson S.J."/>
            <person name="Klenk H.-P."/>
            <person name="LaButti K.M."/>
            <person name="Lapidus A."/>
            <person name="Lindquist E.A."/>
            <person name="Lipzen A.M."/>
            <person name="Meier-Kolthoff J.P."/>
            <person name="Ohm R.A."/>
            <person name="Otillar R.P."/>
            <person name="Pangilinan J.L."/>
            <person name="Peng Y."/>
            <person name="Rokas A."/>
            <person name="Rosa C.A."/>
            <person name="Scheuner C."/>
            <person name="Sibirny A.A."/>
            <person name="Slot J.C."/>
            <person name="Stielow J.B."/>
            <person name="Sun H."/>
            <person name="Kurtzman C.P."/>
            <person name="Blackwell M."/>
            <person name="Grigoriev I.V."/>
            <person name="Jeffries T.W."/>
        </authorList>
    </citation>
    <scope>NUCLEOTIDE SEQUENCE [LARGE SCALE GENOMIC DNA]</scope>
    <source>
        <strain evidence="2 3">DSM 6958</strain>
    </source>
</reference>
<evidence type="ECO:0000313" key="3">
    <source>
        <dbReference type="Proteomes" id="UP000095009"/>
    </source>
</evidence>